<gene>
    <name evidence="2" type="ORF">SAMN05421806_107170</name>
</gene>
<proteinExistence type="predicted"/>
<evidence type="ECO:0008006" key="4">
    <source>
        <dbReference type="Google" id="ProtNLM"/>
    </source>
</evidence>
<feature type="signal peptide" evidence="1">
    <location>
        <begin position="1"/>
        <end position="27"/>
    </location>
</feature>
<evidence type="ECO:0000313" key="3">
    <source>
        <dbReference type="Proteomes" id="UP000199155"/>
    </source>
</evidence>
<evidence type="ECO:0000256" key="1">
    <source>
        <dbReference type="SAM" id="SignalP"/>
    </source>
</evidence>
<sequence>MKQSAKTLGVAALGAAFAAAGASAASAAPALPDPAQAVGSVAKDLPVGQVTKTLPGASEAVDAGQNALTNGLSTAKPTVEKALPADADPVKGLLGGLPVNPGSLPVAGGLPVDGLPVSGLPGVGGGLPVSGLPIG</sequence>
<name>A0A1G9BP96_9ACTN</name>
<protein>
    <recommendedName>
        <fullName evidence="4">GLTT repeat-containing protein</fullName>
    </recommendedName>
</protein>
<dbReference type="OrthoDB" id="4248969at2"/>
<dbReference type="STRING" id="417292.SAMN05421806_107170"/>
<evidence type="ECO:0000313" key="2">
    <source>
        <dbReference type="EMBL" id="SDK41266.1"/>
    </source>
</evidence>
<accession>A0A1G9BP96</accession>
<dbReference type="AlphaFoldDB" id="A0A1G9BP96"/>
<keyword evidence="1" id="KW-0732">Signal</keyword>
<reference evidence="2 3" key="1">
    <citation type="submission" date="2016-10" db="EMBL/GenBank/DDBJ databases">
        <authorList>
            <person name="de Groot N.N."/>
        </authorList>
    </citation>
    <scope>NUCLEOTIDE SEQUENCE [LARGE SCALE GENOMIC DNA]</scope>
    <source>
        <strain evidence="2 3">CGMCC 4.5727</strain>
    </source>
</reference>
<dbReference type="EMBL" id="FNFF01000007">
    <property type="protein sequence ID" value="SDK41266.1"/>
    <property type="molecule type" value="Genomic_DNA"/>
</dbReference>
<dbReference type="RefSeq" id="WP_093611871.1">
    <property type="nucleotide sequence ID" value="NZ_FNFF01000007.1"/>
</dbReference>
<dbReference type="Proteomes" id="UP000199155">
    <property type="component" value="Unassembled WGS sequence"/>
</dbReference>
<keyword evidence="3" id="KW-1185">Reference proteome</keyword>
<organism evidence="2 3">
    <name type="scientific">Streptomyces indicus</name>
    <dbReference type="NCBI Taxonomy" id="417292"/>
    <lineage>
        <taxon>Bacteria</taxon>
        <taxon>Bacillati</taxon>
        <taxon>Actinomycetota</taxon>
        <taxon>Actinomycetes</taxon>
        <taxon>Kitasatosporales</taxon>
        <taxon>Streptomycetaceae</taxon>
        <taxon>Streptomyces</taxon>
    </lineage>
</organism>
<feature type="chain" id="PRO_5011758831" description="GLTT repeat-containing protein" evidence="1">
    <location>
        <begin position="28"/>
        <end position="135"/>
    </location>
</feature>